<feature type="region of interest" description="Disordered" evidence="1">
    <location>
        <begin position="711"/>
        <end position="744"/>
    </location>
</feature>
<keyword evidence="3" id="KW-1185">Reference proteome</keyword>
<dbReference type="InterPro" id="IPR006994">
    <property type="entry name" value="TCF25/Rqc1"/>
</dbReference>
<dbReference type="GO" id="GO:1990112">
    <property type="term" value="C:RQC complex"/>
    <property type="evidence" value="ECO:0007669"/>
    <property type="project" value="TreeGrafter"/>
</dbReference>
<dbReference type="STRING" id="240176.A8P7X7"/>
<dbReference type="AlphaFoldDB" id="A8P7X7"/>
<gene>
    <name evidence="2" type="ORF">CC1G_06663</name>
</gene>
<feature type="region of interest" description="Disordered" evidence="1">
    <location>
        <begin position="1"/>
        <end position="125"/>
    </location>
</feature>
<dbReference type="GeneID" id="6016064"/>
<comment type="caution">
    <text evidence="2">The sequence shown here is derived from an EMBL/GenBank/DDBJ whole genome shotgun (WGS) entry which is preliminary data.</text>
</comment>
<dbReference type="GO" id="GO:0072344">
    <property type="term" value="P:rescue of stalled ribosome"/>
    <property type="evidence" value="ECO:0007669"/>
    <property type="project" value="TreeGrafter"/>
</dbReference>
<dbReference type="HOGENOM" id="CLU_008321_2_0_1"/>
<dbReference type="Pfam" id="PF04910">
    <property type="entry name" value="Tcf25"/>
    <property type="match status" value="1"/>
</dbReference>
<dbReference type="VEuPathDB" id="FungiDB:CC1G_06663"/>
<dbReference type="GO" id="GO:1990116">
    <property type="term" value="P:ribosome-associated ubiquitin-dependent protein catabolic process"/>
    <property type="evidence" value="ECO:0007669"/>
    <property type="project" value="TreeGrafter"/>
</dbReference>
<proteinExistence type="predicted"/>
<dbReference type="PANTHER" id="PTHR22684:SF0">
    <property type="entry name" value="RIBOSOME QUALITY CONTROL COMPLEX SUBUNIT TCF25"/>
    <property type="match status" value="1"/>
</dbReference>
<evidence type="ECO:0000313" key="3">
    <source>
        <dbReference type="Proteomes" id="UP000001861"/>
    </source>
</evidence>
<dbReference type="OMA" id="IWGKMPP"/>
<name>A8P7X7_COPC7</name>
<dbReference type="RefSeq" id="XP_001839450.2">
    <property type="nucleotide sequence ID" value="XM_001839398.2"/>
</dbReference>
<protein>
    <submittedName>
        <fullName evidence="2">Cytoplasmic protein</fullName>
    </submittedName>
</protein>
<feature type="compositionally biased region" description="Basic residues" evidence="1">
    <location>
        <begin position="69"/>
        <end position="80"/>
    </location>
</feature>
<dbReference type="KEGG" id="cci:CC1G_06663"/>
<feature type="compositionally biased region" description="Acidic residues" evidence="1">
    <location>
        <begin position="759"/>
        <end position="771"/>
    </location>
</feature>
<dbReference type="InParanoid" id="A8P7X7"/>
<accession>A8P7X7</accession>
<feature type="compositionally biased region" description="Acidic residues" evidence="1">
    <location>
        <begin position="716"/>
        <end position="738"/>
    </location>
</feature>
<sequence>MSRRLNKRQQRELEELQALGGSPGLDQDAAESEEEPVARPQKAAAGFAALMGTEDDNENESEDDEPKAKAKKSKKKKKKAGTPVVESPKPASTPPPKSTPTPTAKSEKKALKRAKQKEKKAADDELEQALKELAIKYPPSQKISQKTAGGQGFSDLISVSPQHLDPDAEMRKFFGSKVVQANRAGSSSGASAQARRKAATVRSVLTRPQPTWWAAKAREGLSIRPLTDEEVQAKLKGQEWEPVHDDKWWTVEYSKRYKALTKVFMRTVASGEHAQAVDFVDRALFTYERAFVGAFNFTVGANRLDFDRVENRPFFLAIHRQVADLNRRGCVRTALEFGKLLYSLDPWGDPHGSLLHLDYLAIKAGMHQWVIDLCDIFTARREETSKSKADARIDPSLLPGFSYARALALRIAEESGQKGRTSSTEALKSAMQDFPSVLPLLVDKLDATLPVAIRSHPDFKIETNADPLSTPVAALHLLSHLYVQRSNTLWKEHTDWLTTTATETFEKLPSRLPVTPTRQAFLDLYEHPGPRFAAYRHLIVLESDHRSLFPFIPRTVQQNSRSLSCDPLPPTTAVSSYDEAFFDGVDDLLSFRTRTRRERAMDERRLAQMIPDAAFRQQLEAFFNGNRGLQERFQGGILQFAQAVAQLPPEVLEDMMLAEAMGGGPGLMAGGLGDGGGMPGGFDELEAAGLEIADLNADGAQPLAVHLQQVERAGQEEEQEEEDFEDDEEDEEDDEEDYSPMPRAIRNLLGRLWGRTATAEDDSSDDEETELLDNNGVD</sequence>
<feature type="compositionally biased region" description="Acidic residues" evidence="1">
    <location>
        <begin position="53"/>
        <end position="65"/>
    </location>
</feature>
<dbReference type="EMBL" id="AACS02000005">
    <property type="protein sequence ID" value="EAU82353.2"/>
    <property type="molecule type" value="Genomic_DNA"/>
</dbReference>
<dbReference type="OrthoDB" id="205993at2759"/>
<dbReference type="FunCoup" id="A8P7X7">
    <property type="interactions" value="440"/>
</dbReference>
<dbReference type="eggNOG" id="KOG2422">
    <property type="taxonomic scope" value="Eukaryota"/>
</dbReference>
<evidence type="ECO:0000256" key="1">
    <source>
        <dbReference type="SAM" id="MobiDB-lite"/>
    </source>
</evidence>
<dbReference type="PANTHER" id="PTHR22684">
    <property type="entry name" value="NULP1-RELATED"/>
    <property type="match status" value="1"/>
</dbReference>
<dbReference type="Proteomes" id="UP000001861">
    <property type="component" value="Unassembled WGS sequence"/>
</dbReference>
<evidence type="ECO:0000313" key="2">
    <source>
        <dbReference type="EMBL" id="EAU82353.2"/>
    </source>
</evidence>
<organism evidence="2 3">
    <name type="scientific">Coprinopsis cinerea (strain Okayama-7 / 130 / ATCC MYA-4618 / FGSC 9003)</name>
    <name type="common">Inky cap fungus</name>
    <name type="synonym">Hormographiella aspergillata</name>
    <dbReference type="NCBI Taxonomy" id="240176"/>
    <lineage>
        <taxon>Eukaryota</taxon>
        <taxon>Fungi</taxon>
        <taxon>Dikarya</taxon>
        <taxon>Basidiomycota</taxon>
        <taxon>Agaricomycotina</taxon>
        <taxon>Agaricomycetes</taxon>
        <taxon>Agaricomycetidae</taxon>
        <taxon>Agaricales</taxon>
        <taxon>Agaricineae</taxon>
        <taxon>Psathyrellaceae</taxon>
        <taxon>Coprinopsis</taxon>
    </lineage>
</organism>
<feature type="region of interest" description="Disordered" evidence="1">
    <location>
        <begin position="756"/>
        <end position="778"/>
    </location>
</feature>
<reference evidence="2 3" key="1">
    <citation type="journal article" date="2010" name="Proc. Natl. Acad. Sci. U.S.A.">
        <title>Insights into evolution of multicellular fungi from the assembled chromosomes of the mushroom Coprinopsis cinerea (Coprinus cinereus).</title>
        <authorList>
            <person name="Stajich J.E."/>
            <person name="Wilke S.K."/>
            <person name="Ahren D."/>
            <person name="Au C.H."/>
            <person name="Birren B.W."/>
            <person name="Borodovsky M."/>
            <person name="Burns C."/>
            <person name="Canback B."/>
            <person name="Casselton L.A."/>
            <person name="Cheng C.K."/>
            <person name="Deng J."/>
            <person name="Dietrich F.S."/>
            <person name="Fargo D.C."/>
            <person name="Farman M.L."/>
            <person name="Gathman A.C."/>
            <person name="Goldberg J."/>
            <person name="Guigo R."/>
            <person name="Hoegger P.J."/>
            <person name="Hooker J.B."/>
            <person name="Huggins A."/>
            <person name="James T.Y."/>
            <person name="Kamada T."/>
            <person name="Kilaru S."/>
            <person name="Kodira C."/>
            <person name="Kues U."/>
            <person name="Kupfer D."/>
            <person name="Kwan H.S."/>
            <person name="Lomsadze A."/>
            <person name="Li W."/>
            <person name="Lilly W.W."/>
            <person name="Ma L.J."/>
            <person name="Mackey A.J."/>
            <person name="Manning G."/>
            <person name="Martin F."/>
            <person name="Muraguchi H."/>
            <person name="Natvig D.O."/>
            <person name="Palmerini H."/>
            <person name="Ramesh M.A."/>
            <person name="Rehmeyer C.J."/>
            <person name="Roe B.A."/>
            <person name="Shenoy N."/>
            <person name="Stanke M."/>
            <person name="Ter-Hovhannisyan V."/>
            <person name="Tunlid A."/>
            <person name="Velagapudi R."/>
            <person name="Vision T.J."/>
            <person name="Zeng Q."/>
            <person name="Zolan M.E."/>
            <person name="Pukkila P.J."/>
        </authorList>
    </citation>
    <scope>NUCLEOTIDE SEQUENCE [LARGE SCALE GENOMIC DNA]</scope>
    <source>
        <strain evidence="3">Okayama-7 / 130 / ATCC MYA-4618 / FGSC 9003</strain>
    </source>
</reference>